<name>A6TN74_ALKMQ</name>
<accession>A6TN74</accession>
<protein>
    <recommendedName>
        <fullName evidence="3">Lipoprotein</fullName>
    </recommendedName>
</protein>
<reference evidence="2" key="1">
    <citation type="journal article" date="2016" name="Genome Announc.">
        <title>Complete genome sequence of Alkaliphilus metalliredigens strain QYMF, an alkaliphilic and metal-reducing bacterium isolated from borax-contaminated leachate ponds.</title>
        <authorList>
            <person name="Hwang C."/>
            <person name="Copeland A."/>
            <person name="Lucas S."/>
            <person name="Lapidus A."/>
            <person name="Barry K."/>
            <person name="Detter J.C."/>
            <person name="Glavina Del Rio T."/>
            <person name="Hammon N."/>
            <person name="Israni S."/>
            <person name="Dalin E."/>
            <person name="Tice H."/>
            <person name="Pitluck S."/>
            <person name="Chertkov O."/>
            <person name="Brettin T."/>
            <person name="Bruce D."/>
            <person name="Han C."/>
            <person name="Schmutz J."/>
            <person name="Larimer F."/>
            <person name="Land M.L."/>
            <person name="Hauser L."/>
            <person name="Kyrpides N."/>
            <person name="Mikhailova N."/>
            <person name="Ye Q."/>
            <person name="Zhou J."/>
            <person name="Richardson P."/>
            <person name="Fields M.W."/>
        </authorList>
    </citation>
    <scope>NUCLEOTIDE SEQUENCE [LARGE SCALE GENOMIC DNA]</scope>
    <source>
        <strain evidence="2">QYMF</strain>
    </source>
</reference>
<dbReference type="PROSITE" id="PS51257">
    <property type="entry name" value="PROKAR_LIPOPROTEIN"/>
    <property type="match status" value="1"/>
</dbReference>
<dbReference type="HOGENOM" id="CLU_1641397_0_0_9"/>
<dbReference type="RefSeq" id="WP_012062683.1">
    <property type="nucleotide sequence ID" value="NC_009633.1"/>
</dbReference>
<organism evidence="1 2">
    <name type="scientific">Alkaliphilus metalliredigens (strain QYMF)</name>
    <dbReference type="NCBI Taxonomy" id="293826"/>
    <lineage>
        <taxon>Bacteria</taxon>
        <taxon>Bacillati</taxon>
        <taxon>Bacillota</taxon>
        <taxon>Clostridia</taxon>
        <taxon>Peptostreptococcales</taxon>
        <taxon>Natronincolaceae</taxon>
        <taxon>Alkaliphilus</taxon>
    </lineage>
</organism>
<dbReference type="KEGG" id="amt:Amet_1443"/>
<dbReference type="EMBL" id="CP000724">
    <property type="protein sequence ID" value="ABR47642.1"/>
    <property type="molecule type" value="Genomic_DNA"/>
</dbReference>
<sequence>MKKICSLLMIVVVIVILSGCERKNVTEKEYYGEWMASDTTYYMPISAMSDDEYKSKYFGEIAWFSEHEASFVGESIENPIYREEVINNEDFFESYRLELTDLGIEESNVKIIGIENWTNPGSTLIMKDKDTLITLWDGVFFELKRK</sequence>
<gene>
    <name evidence="1" type="ordered locus">Amet_1443</name>
</gene>
<dbReference type="OrthoDB" id="2641611at2"/>
<evidence type="ECO:0000313" key="2">
    <source>
        <dbReference type="Proteomes" id="UP000001572"/>
    </source>
</evidence>
<dbReference type="AlphaFoldDB" id="A6TN74"/>
<evidence type="ECO:0008006" key="3">
    <source>
        <dbReference type="Google" id="ProtNLM"/>
    </source>
</evidence>
<proteinExistence type="predicted"/>
<keyword evidence="2" id="KW-1185">Reference proteome</keyword>
<evidence type="ECO:0000313" key="1">
    <source>
        <dbReference type="EMBL" id="ABR47642.1"/>
    </source>
</evidence>
<dbReference type="Proteomes" id="UP000001572">
    <property type="component" value="Chromosome"/>
</dbReference>